<dbReference type="Proteomes" id="UP001232001">
    <property type="component" value="Chromosome"/>
</dbReference>
<dbReference type="EMBL" id="CP122539">
    <property type="protein sequence ID" value="WGH75420.1"/>
    <property type="molecule type" value="Genomic_DNA"/>
</dbReference>
<keyword evidence="3" id="KW-1185">Reference proteome</keyword>
<sequence length="244" mass="25327">MKNIKLLFLAIVASFSLSSCDDEVEPLNTNYVTFGKPSYSTSVDVGATTTYDITVYTANITSSDRTFGVSVDMDATNADAGSYSVPSSVTIPANQNEGTLSVQLSDVNLGISVNKLVLNFDGEEGLSNGGSTTIGYIQNCNEVSGTLDIVFDGYGSETSWEILDSEGGVVASADVETYSDGQATASVPITLCAGRTFTFTIKDSYGDGLSYPANGTYTLTIGGSVKASGGGDFGSSESTDFDTN</sequence>
<feature type="signal peptide" evidence="1">
    <location>
        <begin position="1"/>
        <end position="21"/>
    </location>
</feature>
<dbReference type="PROSITE" id="PS51257">
    <property type="entry name" value="PROKAR_LIPOPROTEIN"/>
    <property type="match status" value="1"/>
</dbReference>
<protein>
    <recommendedName>
        <fullName evidence="4">DUF1735 domain-containing protein</fullName>
    </recommendedName>
</protein>
<reference evidence="2 3" key="1">
    <citation type="submission" date="2023-04" db="EMBL/GenBank/DDBJ databases">
        <title>Tenacibaculum tangerinum sp. nov., isolated from sea tidal flat of South Korea.</title>
        <authorList>
            <person name="Lee S.H."/>
            <person name="Kim J.-J."/>
        </authorList>
    </citation>
    <scope>NUCLEOTIDE SEQUENCE [LARGE SCALE GENOMIC DNA]</scope>
    <source>
        <strain evidence="2 3">GRR-S3-23</strain>
    </source>
</reference>
<gene>
    <name evidence="2" type="ORF">P8625_15320</name>
</gene>
<evidence type="ECO:0000256" key="1">
    <source>
        <dbReference type="SAM" id="SignalP"/>
    </source>
</evidence>
<keyword evidence="1" id="KW-0732">Signal</keyword>
<evidence type="ECO:0008006" key="4">
    <source>
        <dbReference type="Google" id="ProtNLM"/>
    </source>
</evidence>
<proteinExistence type="predicted"/>
<feature type="chain" id="PRO_5045976506" description="DUF1735 domain-containing protein" evidence="1">
    <location>
        <begin position="22"/>
        <end position="244"/>
    </location>
</feature>
<name>A0ABY8L5K7_9FLAO</name>
<evidence type="ECO:0000313" key="3">
    <source>
        <dbReference type="Proteomes" id="UP001232001"/>
    </source>
</evidence>
<dbReference type="RefSeq" id="WP_279651305.1">
    <property type="nucleotide sequence ID" value="NZ_CP122539.1"/>
</dbReference>
<evidence type="ECO:0000313" key="2">
    <source>
        <dbReference type="EMBL" id="WGH75420.1"/>
    </source>
</evidence>
<accession>A0ABY8L5K7</accession>
<organism evidence="2 3">
    <name type="scientific">Tenacibaculum tangerinum</name>
    <dbReference type="NCBI Taxonomy" id="3038772"/>
    <lineage>
        <taxon>Bacteria</taxon>
        <taxon>Pseudomonadati</taxon>
        <taxon>Bacteroidota</taxon>
        <taxon>Flavobacteriia</taxon>
        <taxon>Flavobacteriales</taxon>
        <taxon>Flavobacteriaceae</taxon>
        <taxon>Tenacibaculum</taxon>
    </lineage>
</organism>